<dbReference type="GO" id="GO:0015031">
    <property type="term" value="P:protein transport"/>
    <property type="evidence" value="ECO:0007669"/>
    <property type="project" value="UniProtKB-KW"/>
</dbReference>
<dbReference type="GO" id="GO:1903076">
    <property type="term" value="P:regulation of protein localization to plasma membrane"/>
    <property type="evidence" value="ECO:0007669"/>
    <property type="project" value="TreeGrafter"/>
</dbReference>
<dbReference type="SUPFAM" id="SSF58038">
    <property type="entry name" value="SNARE fusion complex"/>
    <property type="match status" value="1"/>
</dbReference>
<evidence type="ECO:0000256" key="2">
    <source>
        <dbReference type="ARBA" id="ARBA00006108"/>
    </source>
</evidence>
<proteinExistence type="evidence at transcript level"/>
<protein>
    <submittedName>
        <fullName evidence="10">Putative vesicle transport through interaction with t-snares protein 1b</fullName>
    </submittedName>
</protein>
<dbReference type="GO" id="GO:0016236">
    <property type="term" value="P:macroautophagy"/>
    <property type="evidence" value="ECO:0007669"/>
    <property type="project" value="TreeGrafter"/>
</dbReference>
<keyword evidence="6 9" id="KW-1133">Transmembrane helix</keyword>
<keyword evidence="4 9" id="KW-0812">Transmembrane</keyword>
<dbReference type="Pfam" id="PF12352">
    <property type="entry name" value="V-SNARE_C"/>
    <property type="match status" value="1"/>
</dbReference>
<dbReference type="Gene3D" id="1.20.5.110">
    <property type="match status" value="1"/>
</dbReference>
<keyword evidence="8 9" id="KW-0472">Membrane</keyword>
<feature type="transmembrane region" description="Helical" evidence="9">
    <location>
        <begin position="89"/>
        <end position="108"/>
    </location>
</feature>
<dbReference type="GO" id="GO:0005829">
    <property type="term" value="C:cytosol"/>
    <property type="evidence" value="ECO:0007669"/>
    <property type="project" value="GOC"/>
</dbReference>
<comment type="subcellular location">
    <subcellularLocation>
        <location evidence="1">Membrane</location>
        <topology evidence="1">Single-pass type IV membrane protein</topology>
    </subcellularLocation>
</comment>
<dbReference type="PANTHER" id="PTHR21230">
    <property type="entry name" value="VESICLE TRANSPORT V-SNARE PROTEIN VTI1-RELATED"/>
    <property type="match status" value="1"/>
</dbReference>
<accession>A0A0K8TP58</accession>
<dbReference type="AlphaFoldDB" id="A0A0K8TP58"/>
<evidence type="ECO:0000313" key="10">
    <source>
        <dbReference type="EMBL" id="JAI15931.1"/>
    </source>
</evidence>
<dbReference type="GO" id="GO:0005484">
    <property type="term" value="F:SNAP receptor activity"/>
    <property type="evidence" value="ECO:0007669"/>
    <property type="project" value="TreeGrafter"/>
</dbReference>
<dbReference type="CDD" id="cd15890">
    <property type="entry name" value="SNARE_Vti1b"/>
    <property type="match status" value="1"/>
</dbReference>
<comment type="similarity">
    <text evidence="2">Belongs to the VTI1 family.</text>
</comment>
<organism evidence="10">
    <name type="scientific">Tabanus bromius</name>
    <name type="common">Band-eyed brown horse fly</name>
    <dbReference type="NCBI Taxonomy" id="304241"/>
    <lineage>
        <taxon>Eukaryota</taxon>
        <taxon>Metazoa</taxon>
        <taxon>Ecdysozoa</taxon>
        <taxon>Arthropoda</taxon>
        <taxon>Hexapoda</taxon>
        <taxon>Insecta</taxon>
        <taxon>Pterygota</taxon>
        <taxon>Neoptera</taxon>
        <taxon>Endopterygota</taxon>
        <taxon>Diptera</taxon>
        <taxon>Brachycera</taxon>
        <taxon>Tabanomorpha</taxon>
        <taxon>Tabanoidea</taxon>
        <taxon>Tabanidae</taxon>
        <taxon>Tabanus</taxon>
    </lineage>
</organism>
<dbReference type="EMBL" id="GDAI01001672">
    <property type="protein sequence ID" value="JAI15931.1"/>
    <property type="molecule type" value="mRNA"/>
</dbReference>
<keyword evidence="7" id="KW-0175">Coiled coil</keyword>
<sequence length="114" mass="12816">MSNIQWDESSHLIVVETRHVLDRTSHSLARSNQVAAETEQIGTEVLSELGEQRQSLLRSQNRLENANDGLSKSRAALNAIGRNVLYNKIILILIILLEIGILAGLIYIKFIMKH</sequence>
<evidence type="ECO:0000256" key="3">
    <source>
        <dbReference type="ARBA" id="ARBA00022448"/>
    </source>
</evidence>
<reference evidence="10" key="1">
    <citation type="journal article" date="2015" name="Insect Biochem. Mol. Biol.">
        <title>An insight into the sialome of the horse fly, Tabanus bromius.</title>
        <authorList>
            <person name="Ribeiro J.M."/>
            <person name="Kazimirova M."/>
            <person name="Takac P."/>
            <person name="Andersen J.F."/>
            <person name="Francischetti I.M."/>
        </authorList>
    </citation>
    <scope>NUCLEOTIDE SEQUENCE</scope>
</reference>
<evidence type="ECO:0000256" key="4">
    <source>
        <dbReference type="ARBA" id="ARBA00022692"/>
    </source>
</evidence>
<dbReference type="GO" id="GO:0006891">
    <property type="term" value="P:intra-Golgi vesicle-mediated transport"/>
    <property type="evidence" value="ECO:0007669"/>
    <property type="project" value="TreeGrafter"/>
</dbReference>
<dbReference type="FunFam" id="1.20.5.110:FF:000002">
    <property type="entry name" value="Vesicle transport through interaction with t-SNAREsB"/>
    <property type="match status" value="1"/>
</dbReference>
<evidence type="ECO:0000256" key="8">
    <source>
        <dbReference type="ARBA" id="ARBA00023136"/>
    </source>
</evidence>
<name>A0A0K8TP58_TABBR</name>
<dbReference type="GO" id="GO:0005794">
    <property type="term" value="C:Golgi apparatus"/>
    <property type="evidence" value="ECO:0007669"/>
    <property type="project" value="TreeGrafter"/>
</dbReference>
<dbReference type="GO" id="GO:0005789">
    <property type="term" value="C:endoplasmic reticulum membrane"/>
    <property type="evidence" value="ECO:0007669"/>
    <property type="project" value="TreeGrafter"/>
</dbReference>
<evidence type="ECO:0000256" key="5">
    <source>
        <dbReference type="ARBA" id="ARBA00022927"/>
    </source>
</evidence>
<evidence type="ECO:0000256" key="9">
    <source>
        <dbReference type="SAM" id="Phobius"/>
    </source>
</evidence>
<dbReference type="GO" id="GO:0012507">
    <property type="term" value="C:ER to Golgi transport vesicle membrane"/>
    <property type="evidence" value="ECO:0007669"/>
    <property type="project" value="TreeGrafter"/>
</dbReference>
<evidence type="ECO:0000256" key="7">
    <source>
        <dbReference type="ARBA" id="ARBA00023054"/>
    </source>
</evidence>
<keyword evidence="5" id="KW-0653">Protein transport</keyword>
<keyword evidence="3" id="KW-0813">Transport</keyword>
<evidence type="ECO:0000256" key="1">
    <source>
        <dbReference type="ARBA" id="ARBA00004211"/>
    </source>
</evidence>
<dbReference type="GO" id="GO:0031902">
    <property type="term" value="C:late endosome membrane"/>
    <property type="evidence" value="ECO:0007669"/>
    <property type="project" value="TreeGrafter"/>
</dbReference>
<dbReference type="GO" id="GO:0031201">
    <property type="term" value="C:SNARE complex"/>
    <property type="evidence" value="ECO:0007669"/>
    <property type="project" value="TreeGrafter"/>
</dbReference>
<evidence type="ECO:0000256" key="6">
    <source>
        <dbReference type="ARBA" id="ARBA00022989"/>
    </source>
</evidence>
<dbReference type="GO" id="GO:0006896">
    <property type="term" value="P:Golgi to vacuole transport"/>
    <property type="evidence" value="ECO:0007669"/>
    <property type="project" value="TreeGrafter"/>
</dbReference>
<dbReference type="PANTHER" id="PTHR21230:SF89">
    <property type="entry name" value="VESICLE TRANSPORT THROUGH INTERACTION WITH T-SNARES HOMOLOG 1B"/>
    <property type="match status" value="1"/>
</dbReference>
<dbReference type="GO" id="GO:0000149">
    <property type="term" value="F:SNARE binding"/>
    <property type="evidence" value="ECO:0007669"/>
    <property type="project" value="TreeGrafter"/>
</dbReference>
<dbReference type="GO" id="GO:0048280">
    <property type="term" value="P:vesicle fusion with Golgi apparatus"/>
    <property type="evidence" value="ECO:0007669"/>
    <property type="project" value="TreeGrafter"/>
</dbReference>
<dbReference type="GO" id="GO:0042147">
    <property type="term" value="P:retrograde transport, endosome to Golgi"/>
    <property type="evidence" value="ECO:0007669"/>
    <property type="project" value="TreeGrafter"/>
</dbReference>